<keyword evidence="5" id="KW-1185">Reference proteome</keyword>
<dbReference type="Pfam" id="PF00754">
    <property type="entry name" value="F5_F8_type_C"/>
    <property type="match status" value="1"/>
</dbReference>
<dbReference type="Proteomes" id="UP000018936">
    <property type="component" value="Unassembled WGS sequence"/>
</dbReference>
<organism evidence="4 5">
    <name type="scientific">Ophiophagus hannah</name>
    <name type="common">King cobra</name>
    <name type="synonym">Naja hannah</name>
    <dbReference type="NCBI Taxonomy" id="8665"/>
    <lineage>
        <taxon>Eukaryota</taxon>
        <taxon>Metazoa</taxon>
        <taxon>Chordata</taxon>
        <taxon>Craniata</taxon>
        <taxon>Vertebrata</taxon>
        <taxon>Euteleostomi</taxon>
        <taxon>Lepidosauria</taxon>
        <taxon>Squamata</taxon>
        <taxon>Bifurcata</taxon>
        <taxon>Unidentata</taxon>
        <taxon>Episquamata</taxon>
        <taxon>Toxicofera</taxon>
        <taxon>Serpentes</taxon>
        <taxon>Colubroidea</taxon>
        <taxon>Elapidae</taxon>
        <taxon>Elapinae</taxon>
        <taxon>Ophiophagus</taxon>
    </lineage>
</organism>
<evidence type="ECO:0000256" key="2">
    <source>
        <dbReference type="SAM" id="MobiDB-lite"/>
    </source>
</evidence>
<dbReference type="InterPro" id="IPR050633">
    <property type="entry name" value="Neuropilin_MCO_CoagFactor"/>
</dbReference>
<evidence type="ECO:0000313" key="5">
    <source>
        <dbReference type="Proteomes" id="UP000018936"/>
    </source>
</evidence>
<feature type="compositionally biased region" description="Polar residues" evidence="2">
    <location>
        <begin position="305"/>
        <end position="316"/>
    </location>
</feature>
<evidence type="ECO:0000259" key="3">
    <source>
        <dbReference type="PROSITE" id="PS50022"/>
    </source>
</evidence>
<feature type="domain" description="F5/8 type C" evidence="3">
    <location>
        <begin position="1"/>
        <end position="100"/>
    </location>
</feature>
<proteinExistence type="predicted"/>
<dbReference type="EMBL" id="AZIM01001878">
    <property type="protein sequence ID" value="ETE65472.1"/>
    <property type="molecule type" value="Genomic_DNA"/>
</dbReference>
<dbReference type="InterPro" id="IPR008979">
    <property type="entry name" value="Galactose-bd-like_sf"/>
</dbReference>
<dbReference type="PROSITE" id="PS50022">
    <property type="entry name" value="FA58C_3"/>
    <property type="match status" value="1"/>
</dbReference>
<dbReference type="Gene3D" id="2.60.120.260">
    <property type="entry name" value="Galactose-binding domain-like"/>
    <property type="match status" value="1"/>
</dbReference>
<keyword evidence="1" id="KW-1015">Disulfide bond</keyword>
<feature type="region of interest" description="Disordered" evidence="2">
    <location>
        <begin position="266"/>
        <end position="327"/>
    </location>
</feature>
<feature type="compositionally biased region" description="Polar residues" evidence="2">
    <location>
        <begin position="270"/>
        <end position="282"/>
    </location>
</feature>
<dbReference type="CDD" id="cd00057">
    <property type="entry name" value="FA58C"/>
    <property type="match status" value="1"/>
</dbReference>
<name>V8NVB5_OPHHA</name>
<dbReference type="PANTHER" id="PTHR46806">
    <property type="entry name" value="F5/8 TYPE C DOMAIN-CONTAINING PROTEIN"/>
    <property type="match status" value="1"/>
</dbReference>
<dbReference type="AlphaFoldDB" id="V8NVB5"/>
<dbReference type="GO" id="GO:0005886">
    <property type="term" value="C:plasma membrane"/>
    <property type="evidence" value="ECO:0007669"/>
    <property type="project" value="TreeGrafter"/>
</dbReference>
<evidence type="ECO:0000313" key="4">
    <source>
        <dbReference type="EMBL" id="ETE65472.1"/>
    </source>
</evidence>
<gene>
    <name evidence="4" type="primary">DCBLD1</name>
    <name evidence="4" type="ORF">L345_08764</name>
</gene>
<dbReference type="SUPFAM" id="SSF49785">
    <property type="entry name" value="Galactose-binding domain-like"/>
    <property type="match status" value="1"/>
</dbReference>
<dbReference type="InterPro" id="IPR000421">
    <property type="entry name" value="FA58C"/>
</dbReference>
<accession>V8NVB5</accession>
<reference evidence="4 5" key="1">
    <citation type="journal article" date="2013" name="Proc. Natl. Acad. Sci. U.S.A.">
        <title>The king cobra genome reveals dynamic gene evolution and adaptation in the snake venom system.</title>
        <authorList>
            <person name="Vonk F.J."/>
            <person name="Casewell N.R."/>
            <person name="Henkel C.V."/>
            <person name="Heimberg A.M."/>
            <person name="Jansen H.J."/>
            <person name="McCleary R.J."/>
            <person name="Kerkkamp H.M."/>
            <person name="Vos R.A."/>
            <person name="Guerreiro I."/>
            <person name="Calvete J.J."/>
            <person name="Wuster W."/>
            <person name="Woods A.E."/>
            <person name="Logan J.M."/>
            <person name="Harrison R.A."/>
            <person name="Castoe T.A."/>
            <person name="de Koning A.P."/>
            <person name="Pollock D.D."/>
            <person name="Yandell M."/>
            <person name="Calderon D."/>
            <person name="Renjifo C."/>
            <person name="Currier R.B."/>
            <person name="Salgado D."/>
            <person name="Pla D."/>
            <person name="Sanz L."/>
            <person name="Hyder A.S."/>
            <person name="Ribeiro J.M."/>
            <person name="Arntzen J.W."/>
            <person name="van den Thillart G.E."/>
            <person name="Boetzer M."/>
            <person name="Pirovano W."/>
            <person name="Dirks R.P."/>
            <person name="Spaink H.P."/>
            <person name="Duboule D."/>
            <person name="McGlinn E."/>
            <person name="Kini R.M."/>
            <person name="Richardson M.K."/>
        </authorList>
    </citation>
    <scope>NUCLEOTIDE SEQUENCE</scope>
    <source>
        <tissue evidence="4">Blood</tissue>
    </source>
</reference>
<protein>
    <submittedName>
        <fullName evidence="4">Discoidin, CUB and LCCL domain-containing protein 1</fullName>
    </submittedName>
</protein>
<comment type="caution">
    <text evidence="4">The sequence shown here is derived from an EMBL/GenBank/DDBJ whole genome shotgun (WGS) entry which is preliminary data.</text>
</comment>
<dbReference type="PANTHER" id="PTHR46806:SF6">
    <property type="entry name" value="DISCOIDIN, CUB AND LCCL DOMAIN CONTAINING 1"/>
    <property type="match status" value="1"/>
</dbReference>
<dbReference type="GO" id="GO:0038023">
    <property type="term" value="F:signaling receptor activity"/>
    <property type="evidence" value="ECO:0007669"/>
    <property type="project" value="TreeGrafter"/>
</dbReference>
<dbReference type="OrthoDB" id="6369184at2759"/>
<evidence type="ECO:0000256" key="1">
    <source>
        <dbReference type="ARBA" id="ARBA00023157"/>
    </source>
</evidence>
<sequence>MTQSCEATNFGHKGGIVTKGSSHKYNYYVKSYQVQFSRDGKNWKTYKSGSTKEEKIFEGNSDNYQEVSNAFIPPILARYLRVVPQSWNQRAALKVEVLGCQIRQKYIETEGCLIAEASQVCSRGNLQLSASEVASFPGPGTPVDLLGAHSPEYAEPDLVQVNPGCQVAPSTFKPALDEGYTLPLVVNPYDVPGKQHEYTEPLPLEPEYATPFMEQPAEVGRGPCRTNLGVQRLPFSESPGGCLAPPGPHKSSLQYDFPTQCPAEKLESQAGETGQQERSIQTDLGCLPPLPSEWTPSPGDKARTASFQGRQFQQRNPPYEHVYHKPL</sequence>
<feature type="non-terminal residue" evidence="4">
    <location>
        <position position="1"/>
    </location>
</feature>